<dbReference type="PANTHER" id="PTHR43316">
    <property type="entry name" value="HYDROLASE, HALOACID DELAHOGENASE-RELATED"/>
    <property type="match status" value="1"/>
</dbReference>
<evidence type="ECO:0000256" key="1">
    <source>
        <dbReference type="ARBA" id="ARBA00022801"/>
    </source>
</evidence>
<dbReference type="SFLD" id="SFLDS00003">
    <property type="entry name" value="Haloacid_Dehalogenase"/>
    <property type="match status" value="1"/>
</dbReference>
<accession>A0ABS8HSL7</accession>
<proteinExistence type="predicted"/>
<evidence type="ECO:0000313" key="3">
    <source>
        <dbReference type="Proteomes" id="UP001165492"/>
    </source>
</evidence>
<sequence>MIKSILFDLDGTLLPFHMDEFMSAYFTHLGKKVAHVMEPKQFMKQLLASTGVMIANEDGKQTNQQVFSEHFFATVNLAEEVLLPIMNDFYENEFSLLQEVTRRDAAARVAVNTALSSGLDVVVATNPIFPLVATQQRLEWAGLGDITFKLVTTYENSHFCKPNTQYYEEIVGKLGCQPHECLMVGNDVEEDLAAAKIGMKTYLVTDCLINAKGSNFRADYTGTLKELAENLGEIIKKN</sequence>
<dbReference type="SUPFAM" id="SSF56784">
    <property type="entry name" value="HAD-like"/>
    <property type="match status" value="1"/>
</dbReference>
<dbReference type="InterPro" id="IPR051540">
    <property type="entry name" value="S-2-haloacid_dehalogenase"/>
</dbReference>
<gene>
    <name evidence="2" type="ORF">LMF89_12570</name>
</gene>
<organism evidence="2 3">
    <name type="scientific">Pelosinus baikalensis</name>
    <dbReference type="NCBI Taxonomy" id="2892015"/>
    <lineage>
        <taxon>Bacteria</taxon>
        <taxon>Bacillati</taxon>
        <taxon>Bacillota</taxon>
        <taxon>Negativicutes</taxon>
        <taxon>Selenomonadales</taxon>
        <taxon>Sporomusaceae</taxon>
        <taxon>Pelosinus</taxon>
    </lineage>
</organism>
<keyword evidence="1 2" id="KW-0378">Hydrolase</keyword>
<dbReference type="GO" id="GO:0016787">
    <property type="term" value="F:hydrolase activity"/>
    <property type="evidence" value="ECO:0007669"/>
    <property type="project" value="UniProtKB-KW"/>
</dbReference>
<reference evidence="2" key="1">
    <citation type="submission" date="2021-11" db="EMBL/GenBank/DDBJ databases">
        <title>Description of a new species Pelosinus isolated from the bottom sediments of Lake Baikal.</title>
        <authorList>
            <person name="Zakharyuk A."/>
        </authorList>
    </citation>
    <scope>NUCLEOTIDE SEQUENCE</scope>
    <source>
        <strain evidence="2">Bkl1</strain>
    </source>
</reference>
<dbReference type="InterPro" id="IPR006439">
    <property type="entry name" value="HAD-SF_hydro_IA"/>
</dbReference>
<name>A0ABS8HSL7_9FIRM</name>
<comment type="caution">
    <text evidence="2">The sequence shown here is derived from an EMBL/GenBank/DDBJ whole genome shotgun (WGS) entry which is preliminary data.</text>
</comment>
<dbReference type="RefSeq" id="WP_229535364.1">
    <property type="nucleotide sequence ID" value="NZ_JAJHJB010000016.1"/>
</dbReference>
<dbReference type="Proteomes" id="UP001165492">
    <property type="component" value="Unassembled WGS sequence"/>
</dbReference>
<keyword evidence="3" id="KW-1185">Reference proteome</keyword>
<dbReference type="PANTHER" id="PTHR43316:SF3">
    <property type="entry name" value="HALOACID DEHALOGENASE, TYPE II (AFU_ORTHOLOGUE AFUA_2G07750)-RELATED"/>
    <property type="match status" value="1"/>
</dbReference>
<dbReference type="InterPro" id="IPR023214">
    <property type="entry name" value="HAD_sf"/>
</dbReference>
<dbReference type="Pfam" id="PF00702">
    <property type="entry name" value="Hydrolase"/>
    <property type="match status" value="1"/>
</dbReference>
<protein>
    <submittedName>
        <fullName evidence="2">HAD family hydrolase</fullName>
    </submittedName>
</protein>
<dbReference type="PRINTS" id="PR00413">
    <property type="entry name" value="HADHALOGNASE"/>
</dbReference>
<dbReference type="InterPro" id="IPR036412">
    <property type="entry name" value="HAD-like_sf"/>
</dbReference>
<dbReference type="EMBL" id="JAJHJB010000016">
    <property type="protein sequence ID" value="MCC5466188.1"/>
    <property type="molecule type" value="Genomic_DNA"/>
</dbReference>
<dbReference type="SFLD" id="SFLDG01129">
    <property type="entry name" value="C1.5:_HAD__Beta-PGM__Phosphata"/>
    <property type="match status" value="1"/>
</dbReference>
<dbReference type="Gene3D" id="3.40.50.1000">
    <property type="entry name" value="HAD superfamily/HAD-like"/>
    <property type="match status" value="1"/>
</dbReference>
<evidence type="ECO:0000313" key="2">
    <source>
        <dbReference type="EMBL" id="MCC5466188.1"/>
    </source>
</evidence>